<dbReference type="PANTHER" id="PTHR36698:SF2">
    <property type="entry name" value="MCE_MLAD DOMAIN-CONTAINING PROTEIN"/>
    <property type="match status" value="1"/>
</dbReference>
<evidence type="ECO:0000256" key="2">
    <source>
        <dbReference type="SAM" id="Phobius"/>
    </source>
</evidence>
<dbReference type="Pfam" id="PF03886">
    <property type="entry name" value="ABC_trans_aux"/>
    <property type="match status" value="1"/>
</dbReference>
<dbReference type="EMBL" id="JXXE01000418">
    <property type="protein sequence ID" value="KIZ39590.1"/>
    <property type="molecule type" value="Genomic_DNA"/>
</dbReference>
<comment type="caution">
    <text evidence="5">The sequence shown here is derived from an EMBL/GenBank/DDBJ whole genome shotgun (WGS) entry which is preliminary data.</text>
</comment>
<keyword evidence="2" id="KW-1133">Transmembrane helix</keyword>
<evidence type="ECO:0000259" key="3">
    <source>
        <dbReference type="Pfam" id="PF02470"/>
    </source>
</evidence>
<feature type="domain" description="Mce/MlaD" evidence="3">
    <location>
        <begin position="40"/>
        <end position="115"/>
    </location>
</feature>
<dbReference type="PATRIC" id="fig|1076.23.peg.4633"/>
<reference evidence="5 6" key="1">
    <citation type="submission" date="2014-11" db="EMBL/GenBank/DDBJ databases">
        <title>Genomics and ecophysiology of heterotrophic nitrogen fixing bacteria isolated from estuarine surface water.</title>
        <authorList>
            <person name="Bentzon-Tilia M."/>
            <person name="Severin I."/>
            <person name="Hansen L.H."/>
            <person name="Riemann L."/>
        </authorList>
    </citation>
    <scope>NUCLEOTIDE SEQUENCE [LARGE SCALE GENOMIC DNA]</scope>
    <source>
        <strain evidence="5 6">BAL398</strain>
    </source>
</reference>
<accession>A0A0D7EGD5</accession>
<dbReference type="Pfam" id="PF02470">
    <property type="entry name" value="MlaD"/>
    <property type="match status" value="1"/>
</dbReference>
<gene>
    <name evidence="5" type="ORF">OO17_20005</name>
</gene>
<dbReference type="SUPFAM" id="SSF159594">
    <property type="entry name" value="XCC0632-like"/>
    <property type="match status" value="1"/>
</dbReference>
<dbReference type="InterPro" id="IPR003399">
    <property type="entry name" value="Mce/MlaD"/>
</dbReference>
<keyword evidence="2" id="KW-0812">Transmembrane</keyword>
<evidence type="ECO:0000256" key="1">
    <source>
        <dbReference type="SAM" id="MobiDB-lite"/>
    </source>
</evidence>
<dbReference type="InterPro" id="IPR005586">
    <property type="entry name" value="ABC_trans_aux"/>
</dbReference>
<dbReference type="AlphaFoldDB" id="A0A0D7EGD5"/>
<dbReference type="OrthoDB" id="9808689at2"/>
<evidence type="ECO:0000259" key="4">
    <source>
        <dbReference type="Pfam" id="PF03886"/>
    </source>
</evidence>
<protein>
    <recommendedName>
        <fullName evidence="7">MCE family protein</fullName>
    </recommendedName>
</protein>
<sequence>METRAPFVIVGAFVLAAIAAVFGFVFWLHNTSGVGARTVYHIQFNDPVPGLLVGAAVLFNGIRVGEVTQLGLAPDNPRRVNATVAVATDTPVRPDTKVGLDFQGLTGVPVVSLVGGTALTGSAVDKTLVAEPGAGQSMTQAARDALSKVDSVLSENAGALKETVGNLKTFSAWLAGNTGKLDGIIGGVERMTGANEPVVVKVIYDLKAASGFPPPTKTIRGQLVIPDPTTVLLYDTQKVLLAPGLDYPGFAGAQWADSVPKMVQAKLIQSFENYDIAHAPTRPLDSVQADDQLLIDIRNFAVDGEPGPHAVISLAARILNKEGHVIAARLFRQAQPLAKPDPVAAVAAFNEAFDNIAKELVPWTAAVLATPAKSGGEPQAAIPGPSDTPKGR</sequence>
<evidence type="ECO:0008006" key="7">
    <source>
        <dbReference type="Google" id="ProtNLM"/>
    </source>
</evidence>
<feature type="transmembrane region" description="Helical" evidence="2">
    <location>
        <begin position="7"/>
        <end position="28"/>
    </location>
</feature>
<dbReference type="Gene3D" id="3.40.50.10610">
    <property type="entry name" value="ABC-type transport auxiliary lipoprotein component"/>
    <property type="match status" value="1"/>
</dbReference>
<keyword evidence="2" id="KW-0472">Membrane</keyword>
<feature type="region of interest" description="Disordered" evidence="1">
    <location>
        <begin position="372"/>
        <end position="392"/>
    </location>
</feature>
<dbReference type="Proteomes" id="UP000032515">
    <property type="component" value="Unassembled WGS sequence"/>
</dbReference>
<name>A0A0D7EGD5_RHOPL</name>
<evidence type="ECO:0000313" key="6">
    <source>
        <dbReference type="Proteomes" id="UP000032515"/>
    </source>
</evidence>
<proteinExistence type="predicted"/>
<evidence type="ECO:0000313" key="5">
    <source>
        <dbReference type="EMBL" id="KIZ39590.1"/>
    </source>
</evidence>
<dbReference type="RefSeq" id="WP_044414783.1">
    <property type="nucleotide sequence ID" value="NZ_JXXE01000418.1"/>
</dbReference>
<organism evidence="5 6">
    <name type="scientific">Rhodopseudomonas palustris</name>
    <dbReference type="NCBI Taxonomy" id="1076"/>
    <lineage>
        <taxon>Bacteria</taxon>
        <taxon>Pseudomonadati</taxon>
        <taxon>Pseudomonadota</taxon>
        <taxon>Alphaproteobacteria</taxon>
        <taxon>Hyphomicrobiales</taxon>
        <taxon>Nitrobacteraceae</taxon>
        <taxon>Rhodopseudomonas</taxon>
    </lineage>
</organism>
<feature type="domain" description="ABC-type transport auxiliary lipoprotein component" evidence="4">
    <location>
        <begin position="218"/>
        <end position="360"/>
    </location>
</feature>
<dbReference type="PANTHER" id="PTHR36698">
    <property type="entry name" value="BLL5892 PROTEIN"/>
    <property type="match status" value="1"/>
</dbReference>